<accession>K2GWY5</accession>
<name>K2GWY5_9BACT</name>
<organism evidence="1">
    <name type="scientific">uncultured bacterium</name>
    <name type="common">gcode 4</name>
    <dbReference type="NCBI Taxonomy" id="1234023"/>
    <lineage>
        <taxon>Bacteria</taxon>
        <taxon>environmental samples</taxon>
    </lineage>
</organism>
<sequence>MPPTKIAFKELLKFVVILWWQNLIVILSR</sequence>
<dbReference type="AlphaFoldDB" id="K2GWY5"/>
<gene>
    <name evidence="1" type="ORF">ACD_3C00136G0001</name>
</gene>
<comment type="caution">
    <text evidence="1">The sequence shown here is derived from an EMBL/GenBank/DDBJ whole genome shotgun (WGS) entry which is preliminary data.</text>
</comment>
<dbReference type="EMBL" id="AMFJ01000410">
    <property type="protein sequence ID" value="EKE27885.1"/>
    <property type="molecule type" value="Genomic_DNA"/>
</dbReference>
<reference evidence="1" key="1">
    <citation type="journal article" date="2012" name="Science">
        <title>Fermentation, hydrogen, and sulfur metabolism in multiple uncultivated bacterial phyla.</title>
        <authorList>
            <person name="Wrighton K.C."/>
            <person name="Thomas B.C."/>
            <person name="Sharon I."/>
            <person name="Miller C.S."/>
            <person name="Castelle C.J."/>
            <person name="VerBerkmoes N.C."/>
            <person name="Wilkins M.J."/>
            <person name="Hettich R.L."/>
            <person name="Lipton M.S."/>
            <person name="Williams K.H."/>
            <person name="Long P.E."/>
            <person name="Banfield J.F."/>
        </authorList>
    </citation>
    <scope>NUCLEOTIDE SEQUENCE [LARGE SCALE GENOMIC DNA]</scope>
</reference>
<evidence type="ECO:0000313" key="1">
    <source>
        <dbReference type="EMBL" id="EKE27885.1"/>
    </source>
</evidence>
<protein>
    <submittedName>
        <fullName evidence="1">Uncharacterized protein</fullName>
    </submittedName>
</protein>
<proteinExistence type="predicted"/>